<reference evidence="5 6" key="1">
    <citation type="submission" date="2018-11" db="EMBL/GenBank/DDBJ databases">
        <authorList>
            <person name="Huo Y."/>
        </authorList>
    </citation>
    <scope>NUCLEOTIDE SEQUENCE [LARGE SCALE GENOMIC DNA]</scope>
    <source>
        <strain evidence="5 6">DSM 30132</strain>
    </source>
</reference>
<dbReference type="GO" id="GO:0055085">
    <property type="term" value="P:transmembrane transport"/>
    <property type="evidence" value="ECO:0007669"/>
    <property type="project" value="InterPro"/>
</dbReference>
<evidence type="ECO:0000256" key="1">
    <source>
        <dbReference type="SAM" id="MobiDB-lite"/>
    </source>
</evidence>
<keyword evidence="2" id="KW-1133">Transmembrane helix</keyword>
<dbReference type="SUPFAM" id="SSF111369">
    <property type="entry name" value="HlyD-like secretion proteins"/>
    <property type="match status" value="2"/>
</dbReference>
<gene>
    <name evidence="5" type="ORF">EFD55_27305</name>
    <name evidence="4" type="ORF">FHS26_005917</name>
</gene>
<feature type="compositionally biased region" description="Polar residues" evidence="1">
    <location>
        <begin position="1"/>
        <end position="12"/>
    </location>
</feature>
<evidence type="ECO:0000313" key="5">
    <source>
        <dbReference type="EMBL" id="RSB64740.1"/>
    </source>
</evidence>
<protein>
    <submittedName>
        <fullName evidence="5">HlyD family secretion protein</fullName>
    </submittedName>
    <submittedName>
        <fullName evidence="4">Membrane fusion protein (Multidrug efflux system)</fullName>
    </submittedName>
</protein>
<dbReference type="Proteomes" id="UP000518315">
    <property type="component" value="Unassembled WGS sequence"/>
</dbReference>
<dbReference type="EMBL" id="JACHXH010000028">
    <property type="protein sequence ID" value="MBB3138139.1"/>
    <property type="molecule type" value="Genomic_DNA"/>
</dbReference>
<comment type="caution">
    <text evidence="5">The sequence shown here is derived from an EMBL/GenBank/DDBJ whole genome shotgun (WGS) entry which is preliminary data.</text>
</comment>
<organism evidence="5 6">
    <name type="scientific">Rhizobium pisi</name>
    <dbReference type="NCBI Taxonomy" id="574561"/>
    <lineage>
        <taxon>Bacteria</taxon>
        <taxon>Pseudomonadati</taxon>
        <taxon>Pseudomonadota</taxon>
        <taxon>Alphaproteobacteria</taxon>
        <taxon>Hyphomicrobiales</taxon>
        <taxon>Rhizobiaceae</taxon>
        <taxon>Rhizobium/Agrobacterium group</taxon>
        <taxon>Rhizobium</taxon>
    </lineage>
</organism>
<dbReference type="Proteomes" id="UP000277279">
    <property type="component" value="Unassembled WGS sequence"/>
</dbReference>
<dbReference type="Gene3D" id="2.40.30.170">
    <property type="match status" value="1"/>
</dbReference>
<dbReference type="PANTHER" id="PTHR30386:SF24">
    <property type="entry name" value="MULTIDRUG RESISTANCE EFFLUX PUMP"/>
    <property type="match status" value="1"/>
</dbReference>
<dbReference type="Pfam" id="PF25917">
    <property type="entry name" value="BSH_RND"/>
    <property type="match status" value="1"/>
</dbReference>
<evidence type="ECO:0000313" key="4">
    <source>
        <dbReference type="EMBL" id="MBB3138139.1"/>
    </source>
</evidence>
<name>A0A3R9B265_9HYPH</name>
<dbReference type="OrthoDB" id="9811754at2"/>
<dbReference type="InterPro" id="IPR058625">
    <property type="entry name" value="MdtA-like_BSH"/>
</dbReference>
<dbReference type="EMBL" id="RJJT01000025">
    <property type="protein sequence ID" value="RSB64740.1"/>
    <property type="molecule type" value="Genomic_DNA"/>
</dbReference>
<dbReference type="PANTHER" id="PTHR30386">
    <property type="entry name" value="MEMBRANE FUSION SUBUNIT OF EMRAB-TOLC MULTIDRUG EFFLUX PUMP"/>
    <property type="match status" value="1"/>
</dbReference>
<evidence type="ECO:0000256" key="2">
    <source>
        <dbReference type="SAM" id="Phobius"/>
    </source>
</evidence>
<evidence type="ECO:0000313" key="7">
    <source>
        <dbReference type="Proteomes" id="UP000518315"/>
    </source>
</evidence>
<keyword evidence="2" id="KW-0812">Transmembrane</keyword>
<reference evidence="4 7" key="2">
    <citation type="submission" date="2020-08" db="EMBL/GenBank/DDBJ databases">
        <title>Genomic Encyclopedia of Type Strains, Phase III (KMG-III): the genomes of soil and plant-associated and newly described type strains.</title>
        <authorList>
            <person name="Whitman W."/>
        </authorList>
    </citation>
    <scope>NUCLEOTIDE SEQUENCE [LARGE SCALE GENOMIC DNA]</scope>
    <source>
        <strain evidence="4 7">CECT 4113</strain>
    </source>
</reference>
<sequence length="374" mass="39529">MSDNVTTLSPTSAKAPPSPVSNLPPSQPSLLARLFIPATAVILAVAGVAYANANWNSWTASAATQATDDAAVGADFSTMSARVSGNIRSIAVDDYQPVKKGDLIVEIDPSEYDAALALATANLEAAKASRVNLGNQENLQRAVIKAAEAQNASALAVEEQTRLEFERQKNLGQASTEQRLQQAQASFLQAQASVASTAAAIEQQWAQLQVLQGQEPLLDAQIDAQEANVTTAQLHQRYSRIYAPFDGVVGKKSVHLGDFVGIGGSIVAVVPIPNVYVTANFKETQLSRMSTGQLVDVRIDTFPGKILQGRVGKLSPASGSTFALLPPDNATGNYTKVVQRVPVRIEFISGQPLVRSLRPGMSAVVTVSTPDTNP</sequence>
<evidence type="ECO:0000313" key="6">
    <source>
        <dbReference type="Proteomes" id="UP000277279"/>
    </source>
</evidence>
<evidence type="ECO:0000259" key="3">
    <source>
        <dbReference type="Pfam" id="PF25917"/>
    </source>
</evidence>
<dbReference type="RefSeq" id="WP_125849277.1">
    <property type="nucleotide sequence ID" value="NZ_JACHXH010000028.1"/>
</dbReference>
<feature type="transmembrane region" description="Helical" evidence="2">
    <location>
        <begin position="30"/>
        <end position="51"/>
    </location>
</feature>
<feature type="region of interest" description="Disordered" evidence="1">
    <location>
        <begin position="1"/>
        <end position="23"/>
    </location>
</feature>
<accession>A0A3R9B265</accession>
<dbReference type="Gene3D" id="2.40.50.100">
    <property type="match status" value="1"/>
</dbReference>
<dbReference type="InterPro" id="IPR050739">
    <property type="entry name" value="MFP"/>
</dbReference>
<feature type="domain" description="Multidrug resistance protein MdtA-like barrel-sandwich hybrid" evidence="3">
    <location>
        <begin position="78"/>
        <end position="267"/>
    </location>
</feature>
<keyword evidence="2" id="KW-0472">Membrane</keyword>
<proteinExistence type="predicted"/>
<dbReference type="AlphaFoldDB" id="A0A3R9B265"/>
<dbReference type="Gene3D" id="1.10.287.470">
    <property type="entry name" value="Helix hairpin bin"/>
    <property type="match status" value="1"/>
</dbReference>
<keyword evidence="7" id="KW-1185">Reference proteome</keyword>